<evidence type="ECO:0000313" key="7">
    <source>
        <dbReference type="Proteomes" id="UP001357733"/>
    </source>
</evidence>
<evidence type="ECO:0000259" key="4">
    <source>
        <dbReference type="Pfam" id="PF02576"/>
    </source>
</evidence>
<name>A0AAW9MZ19_9FIRM</name>
<dbReference type="Pfam" id="PF02576">
    <property type="entry name" value="RimP_N"/>
    <property type="match status" value="1"/>
</dbReference>
<dbReference type="Gene3D" id="2.30.30.180">
    <property type="entry name" value="Ribosome maturation factor RimP, C-terminal domain"/>
    <property type="match status" value="1"/>
</dbReference>
<keyword evidence="1 3" id="KW-0963">Cytoplasm</keyword>
<evidence type="ECO:0000256" key="1">
    <source>
        <dbReference type="ARBA" id="ARBA00022490"/>
    </source>
</evidence>
<dbReference type="InterPro" id="IPR003728">
    <property type="entry name" value="Ribosome_maturation_RimP"/>
</dbReference>
<evidence type="ECO:0000256" key="3">
    <source>
        <dbReference type="HAMAP-Rule" id="MF_01077"/>
    </source>
</evidence>
<comment type="caution">
    <text evidence="6">The sequence shown here is derived from an EMBL/GenBank/DDBJ whole genome shotgun (WGS) entry which is preliminary data.</text>
</comment>
<accession>A0AAW9MZ19</accession>
<proteinExistence type="inferred from homology"/>
<dbReference type="PANTHER" id="PTHR33867:SF1">
    <property type="entry name" value="RIBOSOME MATURATION FACTOR RIMP"/>
    <property type="match status" value="1"/>
</dbReference>
<evidence type="ECO:0000256" key="2">
    <source>
        <dbReference type="ARBA" id="ARBA00022517"/>
    </source>
</evidence>
<dbReference type="Pfam" id="PF17384">
    <property type="entry name" value="DUF150_C"/>
    <property type="match status" value="1"/>
</dbReference>
<comment type="subcellular location">
    <subcellularLocation>
        <location evidence="3">Cytoplasm</location>
    </subcellularLocation>
</comment>
<dbReference type="GO" id="GO:0000028">
    <property type="term" value="P:ribosomal small subunit assembly"/>
    <property type="evidence" value="ECO:0007669"/>
    <property type="project" value="TreeGrafter"/>
</dbReference>
<dbReference type="GO" id="GO:0005829">
    <property type="term" value="C:cytosol"/>
    <property type="evidence" value="ECO:0007669"/>
    <property type="project" value="TreeGrafter"/>
</dbReference>
<dbReference type="InterPro" id="IPR028998">
    <property type="entry name" value="RimP_C"/>
</dbReference>
<dbReference type="CDD" id="cd01734">
    <property type="entry name" value="YlxS_C"/>
    <property type="match status" value="1"/>
</dbReference>
<evidence type="ECO:0000259" key="5">
    <source>
        <dbReference type="Pfam" id="PF17384"/>
    </source>
</evidence>
<dbReference type="RefSeq" id="WP_324619813.1">
    <property type="nucleotide sequence ID" value="NZ_JAYKOT010000003.1"/>
</dbReference>
<evidence type="ECO:0000313" key="6">
    <source>
        <dbReference type="EMBL" id="MEB3429635.1"/>
    </source>
</evidence>
<keyword evidence="7" id="KW-1185">Reference proteome</keyword>
<comment type="similarity">
    <text evidence="3">Belongs to the RimP family.</text>
</comment>
<sequence>MKKGNISKLLSKDFEKIVTGLGYEYVDTEFVKDYGSNVLRVLVYKKGGIIAEDCKKISLEISKFLDKKDPIKYPYMLEVSSPGLSRPLYNDKDLNRNIGNEIEVKTYKTINGVKNFIGILESFDNDFLMMNSNGEKIKIKREDISKSLPYVRMGKLDE</sequence>
<dbReference type="PANTHER" id="PTHR33867">
    <property type="entry name" value="RIBOSOME MATURATION FACTOR RIMP"/>
    <property type="match status" value="1"/>
</dbReference>
<feature type="domain" description="Ribosome maturation factor RimP C-terminal" evidence="5">
    <location>
        <begin position="90"/>
        <end position="147"/>
    </location>
</feature>
<dbReference type="AlphaFoldDB" id="A0AAW9MZ19"/>
<dbReference type="InterPro" id="IPR028989">
    <property type="entry name" value="RimP_N"/>
</dbReference>
<comment type="function">
    <text evidence="3">Required for maturation of 30S ribosomal subunits.</text>
</comment>
<dbReference type="InterPro" id="IPR035956">
    <property type="entry name" value="RimP_N_sf"/>
</dbReference>
<reference evidence="6 7" key="1">
    <citation type="submission" date="2024-01" db="EMBL/GenBank/DDBJ databases">
        <title>Complete genome sequence of Citroniella saccharovorans strain M6.X9, isolated from human fecal sample.</title>
        <authorList>
            <person name="Cheng G."/>
            <person name="Westerholm M."/>
            <person name="Schnurer A."/>
        </authorList>
    </citation>
    <scope>NUCLEOTIDE SEQUENCE [LARGE SCALE GENOMIC DNA]</scope>
    <source>
        <strain evidence="6 7">DSM 29873</strain>
    </source>
</reference>
<dbReference type="GO" id="GO:0006412">
    <property type="term" value="P:translation"/>
    <property type="evidence" value="ECO:0007669"/>
    <property type="project" value="TreeGrafter"/>
</dbReference>
<dbReference type="HAMAP" id="MF_01077">
    <property type="entry name" value="RimP"/>
    <property type="match status" value="1"/>
</dbReference>
<dbReference type="SUPFAM" id="SSF75420">
    <property type="entry name" value="YhbC-like, N-terminal domain"/>
    <property type="match status" value="1"/>
</dbReference>
<keyword evidence="2 3" id="KW-0690">Ribosome biogenesis</keyword>
<gene>
    <name evidence="3 6" type="primary">rimP</name>
    <name evidence="6" type="ORF">VLK81_06360</name>
</gene>
<dbReference type="FunFam" id="3.30.300.70:FF:000001">
    <property type="entry name" value="Ribosome maturation factor RimP"/>
    <property type="match status" value="1"/>
</dbReference>
<dbReference type="InterPro" id="IPR036847">
    <property type="entry name" value="RimP_C_sf"/>
</dbReference>
<dbReference type="Gene3D" id="3.30.300.70">
    <property type="entry name" value="RimP-like superfamily, N-terminal"/>
    <property type="match status" value="1"/>
</dbReference>
<dbReference type="EMBL" id="JAYKOT010000003">
    <property type="protein sequence ID" value="MEB3429635.1"/>
    <property type="molecule type" value="Genomic_DNA"/>
</dbReference>
<organism evidence="6 7">
    <name type="scientific">Citroniella saccharovorans</name>
    <dbReference type="NCBI Taxonomy" id="2053367"/>
    <lineage>
        <taxon>Bacteria</taxon>
        <taxon>Bacillati</taxon>
        <taxon>Bacillota</taxon>
        <taxon>Tissierellia</taxon>
        <taxon>Tissierellales</taxon>
        <taxon>Peptoniphilaceae</taxon>
        <taxon>Citroniella</taxon>
    </lineage>
</organism>
<protein>
    <recommendedName>
        <fullName evidence="3">Ribosome maturation factor RimP</fullName>
    </recommendedName>
</protein>
<dbReference type="Proteomes" id="UP001357733">
    <property type="component" value="Unassembled WGS sequence"/>
</dbReference>
<feature type="domain" description="Ribosome maturation factor RimP N-terminal" evidence="4">
    <location>
        <begin position="15"/>
        <end position="84"/>
    </location>
</feature>
<dbReference type="SUPFAM" id="SSF74942">
    <property type="entry name" value="YhbC-like, C-terminal domain"/>
    <property type="match status" value="1"/>
</dbReference>